<dbReference type="RefSeq" id="WP_039715575.1">
    <property type="nucleotide sequence ID" value="NZ_JTJC03000001.1"/>
</dbReference>
<name>A0A9X5E2Q7_9CYAN</name>
<sequence length="144" mass="16689">MNQPLRFDVTEKPHPEDIEFILQQLLAFNRDRAGEGNFQQLAIFLRDAGDRLAGGLIGSTYWQWLYVDILWIDETWRGQGYGHALLEAGEQEAVRRGCKYACLDTFSFQAPEFYQQQGYVIFGELPNFPPGYSRFFLKKELSPN</sequence>
<dbReference type="Gene3D" id="3.40.630.30">
    <property type="match status" value="1"/>
</dbReference>
<dbReference type="OrthoDB" id="9787920at2"/>
<dbReference type="CDD" id="cd04301">
    <property type="entry name" value="NAT_SF"/>
    <property type="match status" value="1"/>
</dbReference>
<dbReference type="EMBL" id="JTJC03000001">
    <property type="protein sequence ID" value="NHC34175.1"/>
    <property type="molecule type" value="Genomic_DNA"/>
</dbReference>
<accession>A0A9X5E2Q7</accession>
<feature type="domain" description="N-acetyltransferase" evidence="1">
    <location>
        <begin position="1"/>
        <end position="142"/>
    </location>
</feature>
<dbReference type="InterPro" id="IPR000182">
    <property type="entry name" value="GNAT_dom"/>
</dbReference>
<dbReference type="AlphaFoldDB" id="A0A9X5E2Q7"/>
<dbReference type="GO" id="GO:0016747">
    <property type="term" value="F:acyltransferase activity, transferring groups other than amino-acyl groups"/>
    <property type="evidence" value="ECO:0007669"/>
    <property type="project" value="InterPro"/>
</dbReference>
<protein>
    <submittedName>
        <fullName evidence="2">GNAT family N-acetyltransferase</fullName>
    </submittedName>
</protein>
<comment type="caution">
    <text evidence="2">The sequence shown here is derived from an EMBL/GenBank/DDBJ whole genome shotgun (WGS) entry which is preliminary data.</text>
</comment>
<dbReference type="Pfam" id="PF00583">
    <property type="entry name" value="Acetyltransf_1"/>
    <property type="match status" value="1"/>
</dbReference>
<organism evidence="2 3">
    <name type="scientific">Scytonema millei VB511283</name>
    <dbReference type="NCBI Taxonomy" id="1245923"/>
    <lineage>
        <taxon>Bacteria</taxon>
        <taxon>Bacillati</taxon>
        <taxon>Cyanobacteriota</taxon>
        <taxon>Cyanophyceae</taxon>
        <taxon>Nostocales</taxon>
        <taxon>Scytonemataceae</taxon>
        <taxon>Scytonema</taxon>
    </lineage>
</organism>
<evidence type="ECO:0000313" key="3">
    <source>
        <dbReference type="Proteomes" id="UP000031532"/>
    </source>
</evidence>
<evidence type="ECO:0000259" key="1">
    <source>
        <dbReference type="PROSITE" id="PS51186"/>
    </source>
</evidence>
<dbReference type="PROSITE" id="PS51186">
    <property type="entry name" value="GNAT"/>
    <property type="match status" value="1"/>
</dbReference>
<dbReference type="InterPro" id="IPR016181">
    <property type="entry name" value="Acyl_CoA_acyltransferase"/>
</dbReference>
<keyword evidence="3" id="KW-1185">Reference proteome</keyword>
<dbReference type="Proteomes" id="UP000031532">
    <property type="component" value="Unassembled WGS sequence"/>
</dbReference>
<reference evidence="2 3" key="1">
    <citation type="journal article" date="2015" name="Genome Announc.">
        <title>Draft Genome Sequence of the Terrestrial Cyanobacterium Scytonema millei VB511283, Isolated from Eastern India.</title>
        <authorList>
            <person name="Sen D."/>
            <person name="Chandrababunaidu M.M."/>
            <person name="Singh D."/>
            <person name="Sanghi N."/>
            <person name="Ghorai A."/>
            <person name="Mishra G.P."/>
            <person name="Madduluri M."/>
            <person name="Adhikary S.P."/>
            <person name="Tripathy S."/>
        </authorList>
    </citation>
    <scope>NUCLEOTIDE SEQUENCE [LARGE SCALE GENOMIC DNA]</scope>
    <source>
        <strain evidence="2 3">VB511283</strain>
    </source>
</reference>
<proteinExistence type="predicted"/>
<dbReference type="SUPFAM" id="SSF55729">
    <property type="entry name" value="Acyl-CoA N-acyltransferases (Nat)"/>
    <property type="match status" value="1"/>
</dbReference>
<evidence type="ECO:0000313" key="2">
    <source>
        <dbReference type="EMBL" id="NHC34175.1"/>
    </source>
</evidence>
<gene>
    <name evidence="2" type="ORF">QH73_0005780</name>
</gene>